<dbReference type="InterPro" id="IPR000408">
    <property type="entry name" value="Reg_chr_condens"/>
</dbReference>
<evidence type="ECO:0000256" key="2">
    <source>
        <dbReference type="SAM" id="MobiDB-lite"/>
    </source>
</evidence>
<comment type="caution">
    <text evidence="4">The sequence shown here is derived from an EMBL/GenBank/DDBJ whole genome shotgun (WGS) entry which is preliminary data.</text>
</comment>
<organism evidence="4 5">
    <name type="scientific">Moelleriella libera RCEF 2490</name>
    <dbReference type="NCBI Taxonomy" id="1081109"/>
    <lineage>
        <taxon>Eukaryota</taxon>
        <taxon>Fungi</taxon>
        <taxon>Dikarya</taxon>
        <taxon>Ascomycota</taxon>
        <taxon>Pezizomycotina</taxon>
        <taxon>Sordariomycetes</taxon>
        <taxon>Hypocreomycetidae</taxon>
        <taxon>Hypocreales</taxon>
        <taxon>Clavicipitaceae</taxon>
        <taxon>Moelleriella</taxon>
    </lineage>
</organism>
<name>A0A167Z4U7_9HYPO</name>
<feature type="region of interest" description="Disordered" evidence="2">
    <location>
        <begin position="1"/>
        <end position="48"/>
    </location>
</feature>
<dbReference type="GO" id="GO:0005743">
    <property type="term" value="C:mitochondrial inner membrane"/>
    <property type="evidence" value="ECO:0007669"/>
    <property type="project" value="TreeGrafter"/>
</dbReference>
<evidence type="ECO:0000256" key="3">
    <source>
        <dbReference type="SAM" id="Phobius"/>
    </source>
</evidence>
<dbReference type="AlphaFoldDB" id="A0A167Z4U7"/>
<dbReference type="Proteomes" id="UP000078544">
    <property type="component" value="Unassembled WGS sequence"/>
</dbReference>
<feature type="compositionally biased region" description="Low complexity" evidence="2">
    <location>
        <begin position="13"/>
        <end position="27"/>
    </location>
</feature>
<feature type="region of interest" description="Disordered" evidence="2">
    <location>
        <begin position="78"/>
        <end position="107"/>
    </location>
</feature>
<dbReference type="STRING" id="1081109.A0A167Z4U7"/>
<dbReference type="Pfam" id="PF13540">
    <property type="entry name" value="RCC1_2"/>
    <property type="match status" value="1"/>
</dbReference>
<keyword evidence="3" id="KW-0812">Transmembrane</keyword>
<dbReference type="InterPro" id="IPR053245">
    <property type="entry name" value="MitoProcess-Associated"/>
</dbReference>
<evidence type="ECO:0000313" key="4">
    <source>
        <dbReference type="EMBL" id="KZZ92168.1"/>
    </source>
</evidence>
<dbReference type="Gene3D" id="2.130.10.30">
    <property type="entry name" value="Regulator of chromosome condensation 1/beta-lactamase-inhibitor protein II"/>
    <property type="match status" value="1"/>
</dbReference>
<dbReference type="SUPFAM" id="SSF50985">
    <property type="entry name" value="RCC1/BLIP-II"/>
    <property type="match status" value="1"/>
</dbReference>
<feature type="repeat" description="RCC1" evidence="1">
    <location>
        <begin position="521"/>
        <end position="574"/>
    </location>
</feature>
<accession>A0A167Z4U7</accession>
<feature type="compositionally biased region" description="Basic and acidic residues" evidence="2">
    <location>
        <begin position="85"/>
        <end position="107"/>
    </location>
</feature>
<dbReference type="PRINTS" id="PR00633">
    <property type="entry name" value="RCCNDNSATION"/>
</dbReference>
<protein>
    <submittedName>
        <fullName evidence="4">rRNA processing protein</fullName>
    </submittedName>
</protein>
<proteinExistence type="predicted"/>
<dbReference type="GO" id="GO:0034551">
    <property type="term" value="P:mitochondrial respiratory chain complex III assembly"/>
    <property type="evidence" value="ECO:0007669"/>
    <property type="project" value="TreeGrafter"/>
</dbReference>
<sequence>MHSQRQALRRAHQISSSSHRSNLSIRRQWARRVSGGPPEQPAHNQGGRGFSRAAAFAGVFSIAAAGAYYYPRIRENFSTPEEPAEPSKARPKFEKPRKQPSSKEENRDLISSAHLQVKNSWENPGVYAWGSNSGKVIDPEANDKYIKLPRRISFFNDQLLRDLKLTQSFGAAVNERGDLIQWGLGFSKENPAPLATLKGRDLIKIEVSTDRIIALSRSGDVYSVPSSRDDLEGGSKENHPGGSWWSLWNSAGKETIHFRNLTPSSLVWGEKVTDISSGLEHCLLLTSKGRVFTAASSATAYPSKGQMGIAGLSWETRPAGPYDQPQEIKALQGFEAKAVATGDYHSVILDKLGRVFTFGDNTFGQLGFESDGGLSFATTPLMVSVDKLYASTGMVPKVTTVAAGGANTFFTVDAEAPTDASQIRAMVPGKRMPRTVSDLWVCGQGVMGTLGTGKWTHVSAGPTKVKSLSSLFEFDEKTNKNVPIKLKDLSIGSTHCAAVMDNVTKTDVSGQGSENDTNWGADILFWGGNEHFQLGTGKRTNLNTPSYIGPLDGGIGDADKGRKGEVHRLCLTPKHTVRIGEGGKGRKVTLEQKVSCGKYVTGVYSAA</sequence>
<feature type="repeat" description="RCC1" evidence="1">
    <location>
        <begin position="289"/>
        <end position="352"/>
    </location>
</feature>
<dbReference type="PANTHER" id="PTHR47563:SF1">
    <property type="entry name" value="PROTEIN FMP25, MITOCHONDRIAL"/>
    <property type="match status" value="1"/>
</dbReference>
<dbReference type="OrthoDB" id="10256179at2759"/>
<dbReference type="PROSITE" id="PS50012">
    <property type="entry name" value="RCC1_3"/>
    <property type="match status" value="3"/>
</dbReference>
<keyword evidence="3" id="KW-0472">Membrane</keyword>
<dbReference type="InterPro" id="IPR009091">
    <property type="entry name" value="RCC1/BLIP-II"/>
</dbReference>
<feature type="repeat" description="RCC1" evidence="1">
    <location>
        <begin position="353"/>
        <end position="414"/>
    </location>
</feature>
<dbReference type="EMBL" id="AZGY01000016">
    <property type="protein sequence ID" value="KZZ92168.1"/>
    <property type="molecule type" value="Genomic_DNA"/>
</dbReference>
<feature type="transmembrane region" description="Helical" evidence="3">
    <location>
        <begin position="53"/>
        <end position="70"/>
    </location>
</feature>
<evidence type="ECO:0000256" key="1">
    <source>
        <dbReference type="PROSITE-ProRule" id="PRU00235"/>
    </source>
</evidence>
<keyword evidence="3" id="KW-1133">Transmembrane helix</keyword>
<reference evidence="4 5" key="1">
    <citation type="journal article" date="2016" name="Genome Biol. Evol.">
        <title>Divergent and convergent evolution of fungal pathogenicity.</title>
        <authorList>
            <person name="Shang Y."/>
            <person name="Xiao G."/>
            <person name="Zheng P."/>
            <person name="Cen K."/>
            <person name="Zhan S."/>
            <person name="Wang C."/>
        </authorList>
    </citation>
    <scope>NUCLEOTIDE SEQUENCE [LARGE SCALE GENOMIC DNA]</scope>
    <source>
        <strain evidence="4 5">RCEF 2490</strain>
    </source>
</reference>
<dbReference type="PANTHER" id="PTHR47563">
    <property type="entry name" value="PROTEIN FMP25, MITOCHONDRIAL"/>
    <property type="match status" value="1"/>
</dbReference>
<keyword evidence="5" id="KW-1185">Reference proteome</keyword>
<gene>
    <name evidence="4" type="ORF">AAL_06378</name>
</gene>
<evidence type="ECO:0000313" key="5">
    <source>
        <dbReference type="Proteomes" id="UP000078544"/>
    </source>
</evidence>